<protein>
    <submittedName>
        <fullName evidence="1">Uncharacterized protein</fullName>
    </submittedName>
</protein>
<dbReference type="Proteomes" id="UP001269375">
    <property type="component" value="Unassembled WGS sequence"/>
</dbReference>
<proteinExistence type="predicted"/>
<name>A0ABU1GZ61_9GAMM</name>
<organism evidence="1 2">
    <name type="scientific">Larsenimonas suaedae</name>
    <dbReference type="NCBI Taxonomy" id="1851019"/>
    <lineage>
        <taxon>Bacteria</taxon>
        <taxon>Pseudomonadati</taxon>
        <taxon>Pseudomonadota</taxon>
        <taxon>Gammaproteobacteria</taxon>
        <taxon>Oceanospirillales</taxon>
        <taxon>Halomonadaceae</taxon>
        <taxon>Larsenimonas</taxon>
    </lineage>
</organism>
<evidence type="ECO:0000313" key="2">
    <source>
        <dbReference type="Proteomes" id="UP001269375"/>
    </source>
</evidence>
<keyword evidence="2" id="KW-1185">Reference proteome</keyword>
<accession>A0ABU1GZ61</accession>
<reference evidence="1 2" key="1">
    <citation type="submission" date="2023-04" db="EMBL/GenBank/DDBJ databases">
        <title>A long-awaited taxogenomic arrangement of the family Halomonadaceae.</title>
        <authorList>
            <person name="De La Haba R."/>
            <person name="Chuvochina M."/>
            <person name="Wittouck S."/>
            <person name="Arahal D.R."/>
            <person name="Sanchez-Porro C."/>
            <person name="Hugenholtz P."/>
            <person name="Ventosa A."/>
        </authorList>
    </citation>
    <scope>NUCLEOTIDE SEQUENCE [LARGE SCALE GENOMIC DNA]</scope>
    <source>
        <strain evidence="1 2">DSM 22428</strain>
    </source>
</reference>
<sequence length="62" mass="7038">MTLRYSEFFPTDADRRMLEAVREQQGLETLDQAAEVALRRGLRKGTARIAIPRGPRPVGRRG</sequence>
<comment type="caution">
    <text evidence="1">The sequence shown here is derived from an EMBL/GenBank/DDBJ whole genome shotgun (WGS) entry which is preliminary data.</text>
</comment>
<dbReference type="EMBL" id="JARWAO010000011">
    <property type="protein sequence ID" value="MDR5897350.1"/>
    <property type="molecule type" value="Genomic_DNA"/>
</dbReference>
<gene>
    <name evidence="1" type="ORF">QC825_14860</name>
</gene>
<dbReference type="RefSeq" id="WP_251594974.1">
    <property type="nucleotide sequence ID" value="NZ_JAMLJI010000004.1"/>
</dbReference>
<evidence type="ECO:0000313" key="1">
    <source>
        <dbReference type="EMBL" id="MDR5897350.1"/>
    </source>
</evidence>